<dbReference type="KEGG" id="doa:AXF15_03660"/>
<feature type="coiled-coil region" evidence="1">
    <location>
        <begin position="440"/>
        <end position="508"/>
    </location>
</feature>
<protein>
    <submittedName>
        <fullName evidence="3">Uncharacterized protein</fullName>
    </submittedName>
</protein>
<evidence type="ECO:0000256" key="1">
    <source>
        <dbReference type="SAM" id="Coils"/>
    </source>
</evidence>
<gene>
    <name evidence="3" type="ORF">AXF15_03660</name>
</gene>
<evidence type="ECO:0000313" key="4">
    <source>
        <dbReference type="Proteomes" id="UP000063964"/>
    </source>
</evidence>
<feature type="region of interest" description="Disordered" evidence="2">
    <location>
        <begin position="31"/>
        <end position="86"/>
    </location>
</feature>
<reference evidence="4" key="1">
    <citation type="submission" date="2016-02" db="EMBL/GenBank/DDBJ databases">
        <authorList>
            <person name="Holder M.E."/>
            <person name="Ajami N.J."/>
            <person name="Petrosino J.F."/>
        </authorList>
    </citation>
    <scope>NUCLEOTIDE SEQUENCE [LARGE SCALE GENOMIC DNA]</scope>
    <source>
        <strain evidence="4">DSM 12838</strain>
    </source>
</reference>
<evidence type="ECO:0000313" key="3">
    <source>
        <dbReference type="EMBL" id="AMD92293.1"/>
    </source>
</evidence>
<dbReference type="Gene3D" id="1.10.287.1490">
    <property type="match status" value="1"/>
</dbReference>
<dbReference type="AlphaFoldDB" id="A0A0X8JPU1"/>
<feature type="region of interest" description="Disordered" evidence="2">
    <location>
        <begin position="118"/>
        <end position="221"/>
    </location>
</feature>
<sequence length="570" mass="60448">MATRPNIDGDSFIDDDIIDLSETEIVEEGRSAHFRSDTFPGENGIDFGGLDDLLAEESAPAAGPGTARSGLSHPSSSMPSASDTDLDYLDDMLTSLQAPPSPEASSLDVLLGDIHLDIPEMPAPSARPAPSAPAPARENVSPSFEVPGLGADLFDAPSEAPHDAPRDPFDFSTGELDFSLPDPGIGDALSGALADDSLPGNPESATPPAPERQIPGKSATAKEVTVTDLEIISARLDVLEGLAAGAEGPALDPAQVLAALPENPGELPFVAALRADILGEAGRLAEEKIQAGSVAPQVEELRRALDALSARLEVLENRPEAPTRVEAEQILAALPENPGELPFTAALRADILGEADRLAEEKIQAGSSAPQLEELRQALDTLLVRFELLEGRPVEPGRITTEQILAALPENPGELPFTAALRAEFFGEMDEYVSVSTGNIDDLQQAVDALQDRVATLNESQARLAATPMHAAPIQELGAELAALRETLQQQENTLSSLREALAAKDAEIATLRASEELLRRNLDESDRVRAESLNALRTDLETFVQEQVPEAAAKIIREEIQGLLRDMDS</sequence>
<accession>A0A0X8JPU1</accession>
<proteinExistence type="predicted"/>
<feature type="compositionally biased region" description="Basic and acidic residues" evidence="2">
    <location>
        <begin position="160"/>
        <end position="169"/>
    </location>
</feature>
<feature type="compositionally biased region" description="Pro residues" evidence="2">
    <location>
        <begin position="121"/>
        <end position="133"/>
    </location>
</feature>
<organism evidence="3 4">
    <name type="scientific">Desulfomicrobium orale DSM 12838</name>
    <dbReference type="NCBI Taxonomy" id="888061"/>
    <lineage>
        <taxon>Bacteria</taxon>
        <taxon>Pseudomonadati</taxon>
        <taxon>Thermodesulfobacteriota</taxon>
        <taxon>Desulfovibrionia</taxon>
        <taxon>Desulfovibrionales</taxon>
        <taxon>Desulfomicrobiaceae</taxon>
        <taxon>Desulfomicrobium</taxon>
    </lineage>
</organism>
<evidence type="ECO:0000256" key="2">
    <source>
        <dbReference type="SAM" id="MobiDB-lite"/>
    </source>
</evidence>
<dbReference type="RefSeq" id="WP_066603453.1">
    <property type="nucleotide sequence ID" value="NZ_CP014230.1"/>
</dbReference>
<keyword evidence="4" id="KW-1185">Reference proteome</keyword>
<dbReference type="EMBL" id="CP014230">
    <property type="protein sequence ID" value="AMD92293.1"/>
    <property type="molecule type" value="Genomic_DNA"/>
</dbReference>
<dbReference type="Proteomes" id="UP000063964">
    <property type="component" value="Chromosome"/>
</dbReference>
<feature type="compositionally biased region" description="Low complexity" evidence="2">
    <location>
        <begin position="69"/>
        <end position="83"/>
    </location>
</feature>
<name>A0A0X8JPU1_9BACT</name>
<keyword evidence="1" id="KW-0175">Coiled coil</keyword>
<dbReference type="OrthoDB" id="5469675at2"/>